<comment type="caution">
    <text evidence="1">The sequence shown here is derived from an EMBL/GenBank/DDBJ whole genome shotgun (WGS) entry which is preliminary data.</text>
</comment>
<keyword evidence="2" id="KW-1185">Reference proteome</keyword>
<gene>
    <name evidence="1" type="ORF">FA95DRAFT_211871</name>
</gene>
<reference evidence="1" key="1">
    <citation type="submission" date="2021-02" db="EMBL/GenBank/DDBJ databases">
        <authorList>
            <consortium name="DOE Joint Genome Institute"/>
            <person name="Ahrendt S."/>
            <person name="Looney B.P."/>
            <person name="Miyauchi S."/>
            <person name="Morin E."/>
            <person name="Drula E."/>
            <person name="Courty P.E."/>
            <person name="Chicoki N."/>
            <person name="Fauchery L."/>
            <person name="Kohler A."/>
            <person name="Kuo A."/>
            <person name="Labutti K."/>
            <person name="Pangilinan J."/>
            <person name="Lipzen A."/>
            <person name="Riley R."/>
            <person name="Andreopoulos W."/>
            <person name="He G."/>
            <person name="Johnson J."/>
            <person name="Barry K.W."/>
            <person name="Grigoriev I.V."/>
            <person name="Nagy L."/>
            <person name="Hibbett D."/>
            <person name="Henrissat B."/>
            <person name="Matheny P.B."/>
            <person name="Labbe J."/>
            <person name="Martin F."/>
        </authorList>
    </citation>
    <scope>NUCLEOTIDE SEQUENCE</scope>
    <source>
        <strain evidence="1">FP105234-sp</strain>
    </source>
</reference>
<dbReference type="EMBL" id="MU275969">
    <property type="protein sequence ID" value="KAI0044861.1"/>
    <property type="molecule type" value="Genomic_DNA"/>
</dbReference>
<evidence type="ECO:0000313" key="2">
    <source>
        <dbReference type="Proteomes" id="UP000814033"/>
    </source>
</evidence>
<dbReference type="Proteomes" id="UP000814033">
    <property type="component" value="Unassembled WGS sequence"/>
</dbReference>
<reference evidence="1" key="2">
    <citation type="journal article" date="2022" name="New Phytol.">
        <title>Evolutionary transition to the ectomycorrhizal habit in the genomes of a hyperdiverse lineage of mushroom-forming fungi.</title>
        <authorList>
            <person name="Looney B."/>
            <person name="Miyauchi S."/>
            <person name="Morin E."/>
            <person name="Drula E."/>
            <person name="Courty P.E."/>
            <person name="Kohler A."/>
            <person name="Kuo A."/>
            <person name="LaButti K."/>
            <person name="Pangilinan J."/>
            <person name="Lipzen A."/>
            <person name="Riley R."/>
            <person name="Andreopoulos W."/>
            <person name="He G."/>
            <person name="Johnson J."/>
            <person name="Nolan M."/>
            <person name="Tritt A."/>
            <person name="Barry K.W."/>
            <person name="Grigoriev I.V."/>
            <person name="Nagy L.G."/>
            <person name="Hibbett D."/>
            <person name="Henrissat B."/>
            <person name="Matheny P.B."/>
            <person name="Labbe J."/>
            <person name="Martin F.M."/>
        </authorList>
    </citation>
    <scope>NUCLEOTIDE SEQUENCE</scope>
    <source>
        <strain evidence="1">FP105234-sp</strain>
    </source>
</reference>
<accession>A0ACB8RKY7</accession>
<evidence type="ECO:0000313" key="1">
    <source>
        <dbReference type="EMBL" id="KAI0044861.1"/>
    </source>
</evidence>
<organism evidence="1 2">
    <name type="scientific">Auriscalpium vulgare</name>
    <dbReference type="NCBI Taxonomy" id="40419"/>
    <lineage>
        <taxon>Eukaryota</taxon>
        <taxon>Fungi</taxon>
        <taxon>Dikarya</taxon>
        <taxon>Basidiomycota</taxon>
        <taxon>Agaricomycotina</taxon>
        <taxon>Agaricomycetes</taxon>
        <taxon>Russulales</taxon>
        <taxon>Auriscalpiaceae</taxon>
        <taxon>Auriscalpium</taxon>
    </lineage>
</organism>
<name>A0ACB8RKY7_9AGAM</name>
<protein>
    <submittedName>
        <fullName evidence="1">Uncharacterized protein</fullName>
    </submittedName>
</protein>
<proteinExistence type="predicted"/>
<sequence>MSSTFPSLQPLADNLPVDACTTIPPRSSTSSPALSPVTRLPPEILCDVLHWCRSVWPPSKYPVLNDDGLVLRHSLDIGWINMTHVCRQWRTVALNDPTLWSHIIVQTHGSRWLEEMFARSRSAALIVDGKHNEAPALAALIIKHLPHTAELHIDSKLIVNGLCVPAPLLQRISLTEHSEHARAGIPLPPDFLGNHAPRLQHLFIANALNFPWTVHSLLRNLRTLDLTYYGRSTEPPTLGVLLDALDAMPALQALTLGGCLPAPAPPTPREVPLPRLAYLRLSADIDELTSLLMHLKAPVSAQLNIQTTWLRDADEARTFFPVLAAYLYSGGGPADRPIYSISSYARLRSLGMLLWFKDGAQSVLGRRYGHVSLAFSVEGPEVSAELARAVCEMLAAEPPEYLDLQERWTWTLGD</sequence>